<organism evidence="2 3">
    <name type="scientific">Ceraceosorus bombacis</name>
    <dbReference type="NCBI Taxonomy" id="401625"/>
    <lineage>
        <taxon>Eukaryota</taxon>
        <taxon>Fungi</taxon>
        <taxon>Dikarya</taxon>
        <taxon>Basidiomycota</taxon>
        <taxon>Ustilaginomycotina</taxon>
        <taxon>Exobasidiomycetes</taxon>
        <taxon>Ceraceosorales</taxon>
        <taxon>Ceraceosoraceae</taxon>
        <taxon>Ceraceosorus</taxon>
    </lineage>
</organism>
<dbReference type="AlphaFoldDB" id="A0A0P1BQZ1"/>
<evidence type="ECO:0000313" key="3">
    <source>
        <dbReference type="Proteomes" id="UP000054845"/>
    </source>
</evidence>
<sequence>MLARIAPALARTSASRFAPAAVRHYSAPTQSEQAAKAHHNKDDPDTLAAKTTKDSHAHNRPDKLNDHPNDVPTHSEESAHAHKDSRSPEELAHETSKRAQGKH</sequence>
<name>A0A0P1BQZ1_9BASI</name>
<proteinExistence type="predicted"/>
<feature type="compositionally biased region" description="Basic and acidic residues" evidence="1">
    <location>
        <begin position="51"/>
        <end position="97"/>
    </location>
</feature>
<protein>
    <submittedName>
        <fullName evidence="2">Uncharacterized protein</fullName>
    </submittedName>
</protein>
<dbReference type="OrthoDB" id="10309018at2759"/>
<reference evidence="2 3" key="1">
    <citation type="submission" date="2014-09" db="EMBL/GenBank/DDBJ databases">
        <authorList>
            <person name="Magalhaes I.L.F."/>
            <person name="Oliveira U."/>
            <person name="Santos F.R."/>
            <person name="Vidigal T.H.D.A."/>
            <person name="Brescovit A.D."/>
            <person name="Santos A.J."/>
        </authorList>
    </citation>
    <scope>NUCLEOTIDE SEQUENCE [LARGE SCALE GENOMIC DNA]</scope>
</reference>
<evidence type="ECO:0000256" key="1">
    <source>
        <dbReference type="SAM" id="MobiDB-lite"/>
    </source>
</evidence>
<keyword evidence="3" id="KW-1185">Reference proteome</keyword>
<feature type="region of interest" description="Disordered" evidence="1">
    <location>
        <begin position="1"/>
        <end position="103"/>
    </location>
</feature>
<accession>A0A0P1BQZ1</accession>
<dbReference type="EMBL" id="CCYA01000270">
    <property type="protein sequence ID" value="CEH18261.1"/>
    <property type="molecule type" value="Genomic_DNA"/>
</dbReference>
<dbReference type="Proteomes" id="UP000054845">
    <property type="component" value="Unassembled WGS sequence"/>
</dbReference>
<evidence type="ECO:0000313" key="2">
    <source>
        <dbReference type="EMBL" id="CEH18261.1"/>
    </source>
</evidence>